<organism evidence="1 2">
    <name type="scientific">Hydrogenimonas thermophila</name>
    <dbReference type="NCBI Taxonomy" id="223786"/>
    <lineage>
        <taxon>Bacteria</taxon>
        <taxon>Pseudomonadati</taxon>
        <taxon>Campylobacterota</taxon>
        <taxon>Epsilonproteobacteria</taxon>
        <taxon>Campylobacterales</taxon>
        <taxon>Hydrogenimonadaceae</taxon>
        <taxon>Hydrogenimonas</taxon>
    </lineage>
</organism>
<proteinExistence type="predicted"/>
<dbReference type="AlphaFoldDB" id="A0A1I5V0S7"/>
<dbReference type="EMBL" id="FOXB01000080">
    <property type="protein sequence ID" value="SFQ01068.1"/>
    <property type="molecule type" value="Genomic_DNA"/>
</dbReference>
<dbReference type="RefSeq" id="WP_092914340.1">
    <property type="nucleotide sequence ID" value="NZ_FOXB01000080.1"/>
</dbReference>
<name>A0A1I5V0S7_9BACT</name>
<sequence length="117" mass="13663">MVHIQFERDGRMLDVYKISSSYCKIYPLKCQFKFKEFSILLKNLKLITGDLVAVDGAFLRANASKNTLMMRKTVKKEISKIDEDIKNYMTLLETLDKEDKNTTNLKISKEEIFENLS</sequence>
<protein>
    <submittedName>
        <fullName evidence="1">Uncharacterized protein</fullName>
    </submittedName>
</protein>
<evidence type="ECO:0000313" key="1">
    <source>
        <dbReference type="EMBL" id="SFQ01068.1"/>
    </source>
</evidence>
<dbReference type="OrthoDB" id="5368695at2"/>
<dbReference type="Proteomes" id="UP000199227">
    <property type="component" value="Unassembled WGS sequence"/>
</dbReference>
<accession>A0A1I5V0S7</accession>
<keyword evidence="2" id="KW-1185">Reference proteome</keyword>
<gene>
    <name evidence="1" type="ORF">SAMN05216234_1801</name>
</gene>
<evidence type="ECO:0000313" key="2">
    <source>
        <dbReference type="Proteomes" id="UP000199227"/>
    </source>
</evidence>
<reference evidence="1 2" key="1">
    <citation type="submission" date="2016-10" db="EMBL/GenBank/DDBJ databases">
        <authorList>
            <person name="de Groot N.N."/>
        </authorList>
    </citation>
    <scope>NUCLEOTIDE SEQUENCE [LARGE SCALE GENOMIC DNA]</scope>
    <source>
        <strain evidence="1 2">EP1-55-1</strain>
    </source>
</reference>